<evidence type="ECO:0000313" key="4">
    <source>
        <dbReference type="EMBL" id="PAU69985.1"/>
    </source>
</evidence>
<dbReference type="Proteomes" id="UP000217986">
    <property type="component" value="Unassembled WGS sequence"/>
</dbReference>
<dbReference type="GO" id="GO:0016887">
    <property type="term" value="F:ATP hydrolysis activity"/>
    <property type="evidence" value="ECO:0007669"/>
    <property type="project" value="TreeGrafter"/>
</dbReference>
<protein>
    <submittedName>
        <fullName evidence="4">Septum site determining protein</fullName>
    </submittedName>
</protein>
<reference evidence="4 5" key="1">
    <citation type="journal article" date="2017" name="ISME J.">
        <title>Unveiling bifidobacterial biogeography across the mammalian branch of the tree of life.</title>
        <authorList>
            <person name="Milani C."/>
            <person name="Mangifesta M."/>
            <person name="Mancabelli L."/>
            <person name="Lugli G.A."/>
            <person name="James K."/>
            <person name="Duranti S."/>
            <person name="Turroni F."/>
            <person name="Ferrario C."/>
            <person name="Ossiprandi M.C."/>
            <person name="van Sinderen D."/>
            <person name="Ventura M."/>
        </authorList>
    </citation>
    <scope>NUCLEOTIDE SEQUENCE [LARGE SCALE GENOMIC DNA]</scope>
    <source>
        <strain evidence="4 5">70</strain>
    </source>
</reference>
<sequence length="326" mass="34916">MGRPMAAFGTSRSTNEPQRYYTPPRGGTDARPYRPRPQETMRRTDAHHEAIELSGGNVITVSSASGGAGTSTIAALLVRSLVDHHAPAALVDADVRMCAGGLDVLLGIEHERGSRWHDVHAPLGQLSGSALYRQLPKWGSVKVLAYNPWNGDAPKPWELDAAVRALAACDEVVVVDAGQGEMIAESPTLIEASHVVVVELSVLGLARGRAHLDWLERQGQESVDRRMMPPGPGQPSRPVAQRPGDVAAVVGVEPHGPARLRGVVDVKEAQSYLCKDVIGPIRNDAKLCGDILEGAGVRAVPKRNALVIDRLVRQVERVCDLSGTPR</sequence>
<organism evidence="4 5">
    <name type="scientific">Bifidobacterium italicum</name>
    <dbReference type="NCBI Taxonomy" id="1960968"/>
    <lineage>
        <taxon>Bacteria</taxon>
        <taxon>Bacillati</taxon>
        <taxon>Actinomycetota</taxon>
        <taxon>Actinomycetes</taxon>
        <taxon>Bifidobacteriales</taxon>
        <taxon>Bifidobacteriaceae</taxon>
        <taxon>Bifidobacterium</taxon>
    </lineage>
</organism>
<dbReference type="PANTHER" id="PTHR43384">
    <property type="entry name" value="SEPTUM SITE-DETERMINING PROTEIN MIND HOMOLOG, CHLOROPLASTIC-RELATED"/>
    <property type="match status" value="1"/>
</dbReference>
<evidence type="ECO:0000256" key="3">
    <source>
        <dbReference type="SAM" id="MobiDB-lite"/>
    </source>
</evidence>
<comment type="caution">
    <text evidence="4">The sequence shown here is derived from an EMBL/GenBank/DDBJ whole genome shotgun (WGS) entry which is preliminary data.</text>
</comment>
<dbReference type="AlphaFoldDB" id="A0A2A2EM25"/>
<accession>A0A2A2EM25</accession>
<dbReference type="GO" id="GO:0051782">
    <property type="term" value="P:negative regulation of cell division"/>
    <property type="evidence" value="ECO:0007669"/>
    <property type="project" value="TreeGrafter"/>
</dbReference>
<name>A0A2A2EM25_9BIFI</name>
<dbReference type="InterPro" id="IPR050625">
    <property type="entry name" value="ParA/MinD_ATPase"/>
</dbReference>
<gene>
    <name evidence="4" type="ORF">B1400_0520</name>
</gene>
<dbReference type="RefSeq" id="WP_235607276.1">
    <property type="nucleotide sequence ID" value="NZ_MVOG01000005.1"/>
</dbReference>
<dbReference type="GO" id="GO:0005829">
    <property type="term" value="C:cytosol"/>
    <property type="evidence" value="ECO:0007669"/>
    <property type="project" value="TreeGrafter"/>
</dbReference>
<evidence type="ECO:0000256" key="2">
    <source>
        <dbReference type="ARBA" id="ARBA00022840"/>
    </source>
</evidence>
<dbReference type="PANTHER" id="PTHR43384:SF6">
    <property type="entry name" value="SEPTUM SITE-DETERMINING PROTEIN MIND HOMOLOG, CHLOROPLASTIC"/>
    <property type="match status" value="1"/>
</dbReference>
<dbReference type="Gene3D" id="3.40.50.300">
    <property type="entry name" value="P-loop containing nucleotide triphosphate hydrolases"/>
    <property type="match status" value="1"/>
</dbReference>
<feature type="region of interest" description="Disordered" evidence="3">
    <location>
        <begin position="1"/>
        <end position="40"/>
    </location>
</feature>
<dbReference type="GO" id="GO:0005524">
    <property type="term" value="F:ATP binding"/>
    <property type="evidence" value="ECO:0007669"/>
    <property type="project" value="UniProtKB-KW"/>
</dbReference>
<evidence type="ECO:0000256" key="1">
    <source>
        <dbReference type="ARBA" id="ARBA00022741"/>
    </source>
</evidence>
<keyword evidence="1" id="KW-0547">Nucleotide-binding</keyword>
<dbReference type="InterPro" id="IPR027417">
    <property type="entry name" value="P-loop_NTPase"/>
</dbReference>
<keyword evidence="5" id="KW-1185">Reference proteome</keyword>
<feature type="region of interest" description="Disordered" evidence="3">
    <location>
        <begin position="220"/>
        <end position="241"/>
    </location>
</feature>
<evidence type="ECO:0000313" key="5">
    <source>
        <dbReference type="Proteomes" id="UP000217986"/>
    </source>
</evidence>
<keyword evidence="2" id="KW-0067">ATP-binding</keyword>
<dbReference type="GO" id="GO:0009898">
    <property type="term" value="C:cytoplasmic side of plasma membrane"/>
    <property type="evidence" value="ECO:0007669"/>
    <property type="project" value="TreeGrafter"/>
</dbReference>
<dbReference type="EMBL" id="MVOG01000005">
    <property type="protein sequence ID" value="PAU69985.1"/>
    <property type="molecule type" value="Genomic_DNA"/>
</dbReference>
<proteinExistence type="predicted"/>
<dbReference type="SUPFAM" id="SSF52540">
    <property type="entry name" value="P-loop containing nucleoside triphosphate hydrolases"/>
    <property type="match status" value="1"/>
</dbReference>